<organism evidence="1 2">
    <name type="scientific">Mya arenaria</name>
    <name type="common">Soft-shell clam</name>
    <dbReference type="NCBI Taxonomy" id="6604"/>
    <lineage>
        <taxon>Eukaryota</taxon>
        <taxon>Metazoa</taxon>
        <taxon>Spiralia</taxon>
        <taxon>Lophotrochozoa</taxon>
        <taxon>Mollusca</taxon>
        <taxon>Bivalvia</taxon>
        <taxon>Autobranchia</taxon>
        <taxon>Heteroconchia</taxon>
        <taxon>Euheterodonta</taxon>
        <taxon>Imparidentia</taxon>
        <taxon>Neoheterodontei</taxon>
        <taxon>Myida</taxon>
        <taxon>Myoidea</taxon>
        <taxon>Myidae</taxon>
        <taxon>Mya</taxon>
    </lineage>
</organism>
<gene>
    <name evidence="1" type="ORF">MAR_029871</name>
</gene>
<proteinExistence type="predicted"/>
<evidence type="ECO:0000313" key="2">
    <source>
        <dbReference type="Proteomes" id="UP001164746"/>
    </source>
</evidence>
<protein>
    <submittedName>
        <fullName evidence="1">Uncharacterized protein</fullName>
    </submittedName>
</protein>
<accession>A0ABY7DJR7</accession>
<reference evidence="1" key="1">
    <citation type="submission" date="2022-11" db="EMBL/GenBank/DDBJ databases">
        <title>Centuries of genome instability and evolution in soft-shell clam transmissible cancer (bioRxiv).</title>
        <authorList>
            <person name="Hart S.F.M."/>
            <person name="Yonemitsu M.A."/>
            <person name="Giersch R.M."/>
            <person name="Beal B.F."/>
            <person name="Arriagada G."/>
            <person name="Davis B.W."/>
            <person name="Ostrander E.A."/>
            <person name="Goff S.P."/>
            <person name="Metzger M.J."/>
        </authorList>
    </citation>
    <scope>NUCLEOTIDE SEQUENCE</scope>
    <source>
        <strain evidence="1">MELC-2E11</strain>
        <tissue evidence="1">Siphon/mantle</tissue>
    </source>
</reference>
<evidence type="ECO:0000313" key="1">
    <source>
        <dbReference type="EMBL" id="WAQ97181.1"/>
    </source>
</evidence>
<sequence>MSQGAYLATMKTKKKVSKKEAIQEELFKKQIEYDRKLVEGGKVGRKTITDELDNKLVKDFALTEKDIQPAYVQVQILERGQYFGLTKTVFPEQAESFSVVSNGAECIMISRRFFLENANEQTMYHLR</sequence>
<dbReference type="EMBL" id="CP111013">
    <property type="protein sequence ID" value="WAQ97181.1"/>
    <property type="molecule type" value="Genomic_DNA"/>
</dbReference>
<keyword evidence="2" id="KW-1185">Reference proteome</keyword>
<dbReference type="Proteomes" id="UP001164746">
    <property type="component" value="Chromosome 2"/>
</dbReference>
<name>A0ABY7DJR7_MYAAR</name>